<dbReference type="EMBL" id="JBHUDO010000001">
    <property type="protein sequence ID" value="MFD1644354.1"/>
    <property type="molecule type" value="Genomic_DNA"/>
</dbReference>
<evidence type="ECO:0000313" key="3">
    <source>
        <dbReference type="EMBL" id="MFD1644354.1"/>
    </source>
</evidence>
<dbReference type="Proteomes" id="UP001597034">
    <property type="component" value="Unassembled WGS sequence"/>
</dbReference>
<reference evidence="3 4" key="1">
    <citation type="journal article" date="2019" name="Int. J. Syst. Evol. Microbiol.">
        <title>The Global Catalogue of Microorganisms (GCM) 10K type strain sequencing project: providing services to taxonomists for standard genome sequencing and annotation.</title>
        <authorList>
            <consortium name="The Broad Institute Genomics Platform"/>
            <consortium name="The Broad Institute Genome Sequencing Center for Infectious Disease"/>
            <person name="Wu L."/>
            <person name="Ma J."/>
        </authorList>
    </citation>
    <scope>NUCLEOTIDE SEQUENCE [LARGE SCALE GENOMIC DNA]</scope>
    <source>
        <strain evidence="3 4">CGMCC 1.10390</strain>
    </source>
</reference>
<dbReference type="AlphaFoldDB" id="A0ABD6DGN3"/>
<dbReference type="InterPro" id="IPR004843">
    <property type="entry name" value="Calcineurin-like_PHP"/>
</dbReference>
<dbReference type="PANTHER" id="PTHR46546">
    <property type="entry name" value="SHEWANELLA-LIKE PROTEIN PHOSPHATASE 1"/>
    <property type="match status" value="1"/>
</dbReference>
<accession>A0ABD6DGN3</accession>
<dbReference type="SUPFAM" id="SSF56300">
    <property type="entry name" value="Metallo-dependent phosphatases"/>
    <property type="match status" value="1"/>
</dbReference>
<dbReference type="Gene3D" id="3.60.21.10">
    <property type="match status" value="1"/>
</dbReference>
<evidence type="ECO:0000259" key="2">
    <source>
        <dbReference type="Pfam" id="PF00149"/>
    </source>
</evidence>
<feature type="region of interest" description="Disordered" evidence="1">
    <location>
        <begin position="1"/>
        <end position="21"/>
    </location>
</feature>
<comment type="caution">
    <text evidence="3">The sequence shown here is derived from an EMBL/GenBank/DDBJ whole genome shotgun (WGS) entry which is preliminary data.</text>
</comment>
<dbReference type="RefSeq" id="WP_256399626.1">
    <property type="nucleotide sequence ID" value="NZ_JANHJR010000002.1"/>
</dbReference>
<evidence type="ECO:0000256" key="1">
    <source>
        <dbReference type="SAM" id="MobiDB-lite"/>
    </source>
</evidence>
<dbReference type="Pfam" id="PF00149">
    <property type="entry name" value="Metallophos"/>
    <property type="match status" value="1"/>
</dbReference>
<dbReference type="PANTHER" id="PTHR46546:SF4">
    <property type="entry name" value="SHEWANELLA-LIKE PROTEIN PHOSPHATASE 1"/>
    <property type="match status" value="1"/>
</dbReference>
<gene>
    <name evidence="3" type="ORF">ACFSBL_01525</name>
</gene>
<organism evidence="3 4">
    <name type="scientific">Haloarchaeobius litoreus</name>
    <dbReference type="NCBI Taxonomy" id="755306"/>
    <lineage>
        <taxon>Archaea</taxon>
        <taxon>Methanobacteriati</taxon>
        <taxon>Methanobacteriota</taxon>
        <taxon>Stenosarchaea group</taxon>
        <taxon>Halobacteria</taxon>
        <taxon>Halobacteriales</taxon>
        <taxon>Halorubellaceae</taxon>
        <taxon>Haloarchaeobius</taxon>
    </lineage>
</organism>
<feature type="domain" description="Calcineurin-like phosphoesterase" evidence="2">
    <location>
        <begin position="29"/>
        <end position="124"/>
    </location>
</feature>
<evidence type="ECO:0000313" key="4">
    <source>
        <dbReference type="Proteomes" id="UP001597034"/>
    </source>
</evidence>
<keyword evidence="4" id="KW-1185">Reference proteome</keyword>
<dbReference type="InterPro" id="IPR029052">
    <property type="entry name" value="Metallo-depent_PP-like"/>
</dbReference>
<protein>
    <submittedName>
        <fullName evidence="3">Metallophosphoesterase</fullName>
    </submittedName>
</protein>
<sequence>MSDDTAASASDPVAASHRDSVETRYGAPTIVSLSDVHGYLDRARSALLTLSDHDEFDPIVEERDDGLLHWAGNDYVFVFNGDAVDRGPDSAGCLDLVARLRDEAPDGHVRQHLGNHEWFCLLPNDPGDGSWYCDAVPDERRRAMYDAIVDGDVAVAYEGYNYTYSHAGQPDGVDPAAVNDEAAAAAADLRTVVGTPEDDLRAVVDRFGEYPVFDAGIHILDGGDGHVKGPGAGPLWLGFDHLPAAAPPQIVGHTRHEEPTRTGNVVCGDVVLNNRETPGGEAVLVETPDSLCALVRQADGGVELREV</sequence>
<name>A0ABD6DGN3_9EURY</name>
<proteinExistence type="predicted"/>